<dbReference type="Proteomes" id="UP000094527">
    <property type="component" value="Unassembled WGS sequence"/>
</dbReference>
<evidence type="ECO:0000256" key="1">
    <source>
        <dbReference type="SAM" id="MobiDB-lite"/>
    </source>
</evidence>
<sequence>MLRPGMVFEIMLFVDVNAGNSEVENDYTDPVHTNSDEVEDYDYSDDDYKKLLTSSLLKVALPIVGFMILASFMCCLLQHLRKYCQNAEPSLPQQSDSGYRQQVLAVPQSQHFLYPREAPPEYVEEPPPAYSSLYYDDNTKEK</sequence>
<accession>A0A1D2NIJ6</accession>
<protein>
    <submittedName>
        <fullName evidence="3">Chromosomal replication initiator protein DnaA</fullName>
    </submittedName>
</protein>
<feature type="transmembrane region" description="Helical" evidence="2">
    <location>
        <begin position="59"/>
        <end position="77"/>
    </location>
</feature>
<keyword evidence="4" id="KW-1185">Reference proteome</keyword>
<evidence type="ECO:0000256" key="2">
    <source>
        <dbReference type="SAM" id="Phobius"/>
    </source>
</evidence>
<proteinExistence type="predicted"/>
<evidence type="ECO:0000313" key="4">
    <source>
        <dbReference type="Proteomes" id="UP000094527"/>
    </source>
</evidence>
<evidence type="ECO:0000313" key="3">
    <source>
        <dbReference type="EMBL" id="ODN05032.1"/>
    </source>
</evidence>
<dbReference type="EMBL" id="LJIJ01000031">
    <property type="protein sequence ID" value="ODN05032.1"/>
    <property type="molecule type" value="Genomic_DNA"/>
</dbReference>
<keyword evidence="2" id="KW-0812">Transmembrane</keyword>
<reference evidence="3 4" key="1">
    <citation type="journal article" date="2016" name="Genome Biol. Evol.">
        <title>Gene Family Evolution Reflects Adaptation to Soil Environmental Stressors in the Genome of the Collembolan Orchesella cincta.</title>
        <authorList>
            <person name="Faddeeva-Vakhrusheva A."/>
            <person name="Derks M.F."/>
            <person name="Anvar S.Y."/>
            <person name="Agamennone V."/>
            <person name="Suring W."/>
            <person name="Smit S."/>
            <person name="van Straalen N.M."/>
            <person name="Roelofs D."/>
        </authorList>
    </citation>
    <scope>NUCLEOTIDE SEQUENCE [LARGE SCALE GENOMIC DNA]</scope>
    <source>
        <tissue evidence="3">Mixed pool</tissue>
    </source>
</reference>
<keyword evidence="2" id="KW-0472">Membrane</keyword>
<feature type="region of interest" description="Disordered" evidence="1">
    <location>
        <begin position="115"/>
        <end position="142"/>
    </location>
</feature>
<name>A0A1D2NIJ6_ORCCI</name>
<gene>
    <name evidence="3" type="ORF">Ocin01_01657</name>
</gene>
<organism evidence="3 4">
    <name type="scientific">Orchesella cincta</name>
    <name type="common">Springtail</name>
    <name type="synonym">Podura cincta</name>
    <dbReference type="NCBI Taxonomy" id="48709"/>
    <lineage>
        <taxon>Eukaryota</taxon>
        <taxon>Metazoa</taxon>
        <taxon>Ecdysozoa</taxon>
        <taxon>Arthropoda</taxon>
        <taxon>Hexapoda</taxon>
        <taxon>Collembola</taxon>
        <taxon>Entomobryomorpha</taxon>
        <taxon>Entomobryoidea</taxon>
        <taxon>Orchesellidae</taxon>
        <taxon>Orchesellinae</taxon>
        <taxon>Orchesella</taxon>
    </lineage>
</organism>
<keyword evidence="2" id="KW-1133">Transmembrane helix</keyword>
<comment type="caution">
    <text evidence="3">The sequence shown here is derived from an EMBL/GenBank/DDBJ whole genome shotgun (WGS) entry which is preliminary data.</text>
</comment>
<dbReference type="AlphaFoldDB" id="A0A1D2NIJ6"/>